<name>A0ABZ0IIX9_9GAMM</name>
<dbReference type="Pfam" id="PF01370">
    <property type="entry name" value="Epimerase"/>
    <property type="match status" value="1"/>
</dbReference>
<reference evidence="2 3" key="1">
    <citation type="submission" date="2023-10" db="EMBL/GenBank/DDBJ databases">
        <title>Two novel species belonging to the OM43/NOR5 clade.</title>
        <authorList>
            <person name="Park M."/>
        </authorList>
    </citation>
    <scope>NUCLEOTIDE SEQUENCE [LARGE SCALE GENOMIC DNA]</scope>
    <source>
        <strain evidence="2 3">IMCC45268</strain>
    </source>
</reference>
<proteinExistence type="predicted"/>
<dbReference type="SUPFAM" id="SSF51735">
    <property type="entry name" value="NAD(P)-binding Rossmann-fold domains"/>
    <property type="match status" value="1"/>
</dbReference>
<protein>
    <submittedName>
        <fullName evidence="2">NAD-dependent epimerase/dehydratase family protein</fullName>
    </submittedName>
</protein>
<keyword evidence="3" id="KW-1185">Reference proteome</keyword>
<dbReference type="Gene3D" id="3.40.50.720">
    <property type="entry name" value="NAD(P)-binding Rossmann-like Domain"/>
    <property type="match status" value="1"/>
</dbReference>
<dbReference type="PANTHER" id="PTHR43245">
    <property type="entry name" value="BIFUNCTIONAL POLYMYXIN RESISTANCE PROTEIN ARNA"/>
    <property type="match status" value="1"/>
</dbReference>
<sequence length="310" mass="33867">MHCLVTGANGYIGQALLPALAEREYLLSTQCRPGAVSALQRVNANLLECDFGSDTWELPLQGVDVVVHLAGVAHQHGEANAYQLINVDASLALADRAIAAGVHRFIFVSSVKAEAAEYDQRRVLLPVSEAENPYAQSKAMAEEGLRQRFQGSDVTLVVLRPALVYSEGSLGHLRWLRRWTNLHLPAPPEGGQRSMIALTDLVRLLTLLVELPIEHTQTFVTVTDGESYSTRRLHAALCTAMQRQPWLPSPPAFVWQALGRILDTVRGEAPGRTWDRMTGDECYSSQGLDVLGFSPSLNFESSLGIAADVS</sequence>
<dbReference type="Proteomes" id="UP001626549">
    <property type="component" value="Chromosome"/>
</dbReference>
<evidence type="ECO:0000313" key="3">
    <source>
        <dbReference type="Proteomes" id="UP001626549"/>
    </source>
</evidence>
<gene>
    <name evidence="2" type="ORF">R0137_07805</name>
</gene>
<dbReference type="InterPro" id="IPR001509">
    <property type="entry name" value="Epimerase_deHydtase"/>
</dbReference>
<accession>A0ABZ0IIX9</accession>
<evidence type="ECO:0000313" key="2">
    <source>
        <dbReference type="EMBL" id="WOJ98464.1"/>
    </source>
</evidence>
<dbReference type="InterPro" id="IPR050177">
    <property type="entry name" value="Lipid_A_modif_metabolic_enz"/>
</dbReference>
<organism evidence="2 3">
    <name type="scientific">Congregibacter brevis</name>
    <dbReference type="NCBI Taxonomy" id="3081201"/>
    <lineage>
        <taxon>Bacteria</taxon>
        <taxon>Pseudomonadati</taxon>
        <taxon>Pseudomonadota</taxon>
        <taxon>Gammaproteobacteria</taxon>
        <taxon>Cellvibrionales</taxon>
        <taxon>Halieaceae</taxon>
        <taxon>Congregibacter</taxon>
    </lineage>
</organism>
<evidence type="ECO:0000259" key="1">
    <source>
        <dbReference type="Pfam" id="PF01370"/>
    </source>
</evidence>
<dbReference type="PANTHER" id="PTHR43245:SF58">
    <property type="entry name" value="BLL5923 PROTEIN"/>
    <property type="match status" value="1"/>
</dbReference>
<feature type="domain" description="NAD-dependent epimerase/dehydratase" evidence="1">
    <location>
        <begin position="4"/>
        <end position="170"/>
    </location>
</feature>
<dbReference type="InterPro" id="IPR036291">
    <property type="entry name" value="NAD(P)-bd_dom_sf"/>
</dbReference>
<dbReference type="RefSeq" id="WP_407329825.1">
    <property type="nucleotide sequence ID" value="NZ_CP136865.1"/>
</dbReference>
<dbReference type="EMBL" id="CP136865">
    <property type="protein sequence ID" value="WOJ98464.1"/>
    <property type="molecule type" value="Genomic_DNA"/>
</dbReference>